<gene>
    <name evidence="5" type="ORF">CHH67_10910</name>
</gene>
<feature type="domain" description="N-acetyltransferase" evidence="4">
    <location>
        <begin position="12"/>
        <end position="173"/>
    </location>
</feature>
<comment type="similarity">
    <text evidence="3">Belongs to the acetyltransferase family. RimJ subfamily.</text>
</comment>
<comment type="caution">
    <text evidence="5">The sequence shown here is derived from an EMBL/GenBank/DDBJ whole genome shotgun (WGS) entry which is preliminary data.</text>
</comment>
<dbReference type="RefSeq" id="WP_095265211.1">
    <property type="nucleotide sequence ID" value="NZ_NPBY01000032.1"/>
</dbReference>
<evidence type="ECO:0000313" key="6">
    <source>
        <dbReference type="Proteomes" id="UP000215596"/>
    </source>
</evidence>
<evidence type="ECO:0000256" key="1">
    <source>
        <dbReference type="ARBA" id="ARBA00022679"/>
    </source>
</evidence>
<dbReference type="OrthoDB" id="9798081at2"/>
<sequence length="186" mass="21326">MRPLPTIPLDRLLLRPFRLEDAPVVQQLAGDPFIADMTLYIPHPYGDGVAERWIGTHADNFAAGRSLELAIVHKEEQYVIGAISLGIHRNFNLGELAYWVGRKYNNNGYCTEAAKGMIQYGFEKLDLNKIFARYFGKNPASGRVMEKIGMQYEGTLRQHARKGEHYEDLIYYGLLRDEYVARQQTM</sequence>
<dbReference type="PANTHER" id="PTHR43792">
    <property type="entry name" value="GNAT FAMILY, PUTATIVE (AFU_ORTHOLOGUE AFUA_3G00765)-RELATED-RELATED"/>
    <property type="match status" value="1"/>
</dbReference>
<dbReference type="InterPro" id="IPR016181">
    <property type="entry name" value="Acyl_CoA_acyltransferase"/>
</dbReference>
<evidence type="ECO:0000259" key="4">
    <source>
        <dbReference type="PROSITE" id="PS51186"/>
    </source>
</evidence>
<dbReference type="InterPro" id="IPR051531">
    <property type="entry name" value="N-acetyltransferase"/>
</dbReference>
<protein>
    <submittedName>
        <fullName evidence="5">GNAT family N-acetyltransferase</fullName>
    </submittedName>
</protein>
<dbReference type="EMBL" id="NPBY01000032">
    <property type="protein sequence ID" value="PAD77021.1"/>
    <property type="molecule type" value="Genomic_DNA"/>
</dbReference>
<dbReference type="Proteomes" id="UP000215596">
    <property type="component" value="Unassembled WGS sequence"/>
</dbReference>
<dbReference type="PANTHER" id="PTHR43792:SF8">
    <property type="entry name" value="[RIBOSOMAL PROTEIN US5]-ALANINE N-ACETYLTRANSFERASE"/>
    <property type="match status" value="1"/>
</dbReference>
<evidence type="ECO:0000256" key="2">
    <source>
        <dbReference type="ARBA" id="ARBA00023315"/>
    </source>
</evidence>
<dbReference type="SUPFAM" id="SSF55729">
    <property type="entry name" value="Acyl-CoA N-acyltransferases (Nat)"/>
    <property type="match status" value="1"/>
</dbReference>
<dbReference type="AlphaFoldDB" id="A0A268EVA2"/>
<dbReference type="PROSITE" id="PS51186">
    <property type="entry name" value="GNAT"/>
    <property type="match status" value="1"/>
</dbReference>
<evidence type="ECO:0000313" key="5">
    <source>
        <dbReference type="EMBL" id="PAD77021.1"/>
    </source>
</evidence>
<keyword evidence="2" id="KW-0012">Acyltransferase</keyword>
<accession>A0A268EVA2</accession>
<name>A0A268EVA2_9BACL</name>
<dbReference type="InterPro" id="IPR000182">
    <property type="entry name" value="GNAT_dom"/>
</dbReference>
<dbReference type="GO" id="GO:0016747">
    <property type="term" value="F:acyltransferase activity, transferring groups other than amino-acyl groups"/>
    <property type="evidence" value="ECO:0007669"/>
    <property type="project" value="InterPro"/>
</dbReference>
<dbReference type="Gene3D" id="3.40.630.30">
    <property type="match status" value="1"/>
</dbReference>
<proteinExistence type="inferred from homology"/>
<reference evidence="5 6" key="1">
    <citation type="submission" date="2017-07" db="EMBL/GenBank/DDBJ databases">
        <title>Isolation and whole genome analysis of endospore-forming bacteria from heroin.</title>
        <authorList>
            <person name="Kalinowski J."/>
            <person name="Ahrens B."/>
            <person name="Al-Dilaimi A."/>
            <person name="Winkler A."/>
            <person name="Wibberg D."/>
            <person name="Schleenbecker U."/>
            <person name="Ruckert C."/>
            <person name="Wolfel R."/>
            <person name="Grass G."/>
        </authorList>
    </citation>
    <scope>NUCLEOTIDE SEQUENCE [LARGE SCALE GENOMIC DNA]</scope>
    <source>
        <strain evidence="5 6">7537-G1</strain>
    </source>
</reference>
<evidence type="ECO:0000256" key="3">
    <source>
        <dbReference type="ARBA" id="ARBA00038502"/>
    </source>
</evidence>
<keyword evidence="1 5" id="KW-0808">Transferase</keyword>
<dbReference type="Pfam" id="PF13302">
    <property type="entry name" value="Acetyltransf_3"/>
    <property type="match status" value="1"/>
</dbReference>
<organism evidence="5 6">
    <name type="scientific">Paenibacillus campinasensis</name>
    <dbReference type="NCBI Taxonomy" id="66347"/>
    <lineage>
        <taxon>Bacteria</taxon>
        <taxon>Bacillati</taxon>
        <taxon>Bacillota</taxon>
        <taxon>Bacilli</taxon>
        <taxon>Bacillales</taxon>
        <taxon>Paenibacillaceae</taxon>
        <taxon>Paenibacillus</taxon>
    </lineage>
</organism>